<evidence type="ECO:0000256" key="1">
    <source>
        <dbReference type="ARBA" id="ARBA00022729"/>
    </source>
</evidence>
<dbReference type="SUPFAM" id="SSF57302">
    <property type="entry name" value="Snake toxin-like"/>
    <property type="match status" value="1"/>
</dbReference>
<evidence type="ECO:0000313" key="4">
    <source>
        <dbReference type="EMBL" id="KAL3854003.1"/>
    </source>
</evidence>
<name>A0ABD3UZN5_SINWO</name>
<dbReference type="Pfam" id="PF00021">
    <property type="entry name" value="UPAR_LY6"/>
    <property type="match status" value="1"/>
</dbReference>
<dbReference type="EMBL" id="JBJQND010000014">
    <property type="protein sequence ID" value="KAL3854003.1"/>
    <property type="molecule type" value="Genomic_DNA"/>
</dbReference>
<feature type="domain" description="UPAR/Ly6" evidence="3">
    <location>
        <begin position="24"/>
        <end position="112"/>
    </location>
</feature>
<gene>
    <name evidence="4" type="ORF">ACJMK2_013287</name>
</gene>
<sequence length="138" mass="15608">MDYTRLRRCIQIVGLVQIFGVSWSLKCYTCDNEHSNFLCNSEINLVECEDGMDTCQTIVGYSDISGKLFIMKECTKNESCQLQAAESREAPCNLELSNWICTQCCYTDSCNVNGATILTYTNVKKSLFLPVFLLLIII</sequence>
<comment type="caution">
    <text evidence="4">The sequence shown here is derived from an EMBL/GenBank/DDBJ whole genome shotgun (WGS) entry which is preliminary data.</text>
</comment>
<proteinExistence type="predicted"/>
<reference evidence="4 5" key="1">
    <citation type="submission" date="2024-11" db="EMBL/GenBank/DDBJ databases">
        <title>Chromosome-level genome assembly of the freshwater bivalve Anodonta woodiana.</title>
        <authorList>
            <person name="Chen X."/>
        </authorList>
    </citation>
    <scope>NUCLEOTIDE SEQUENCE [LARGE SCALE GENOMIC DNA]</scope>
    <source>
        <strain evidence="4">MN2024</strain>
        <tissue evidence="4">Gills</tissue>
    </source>
</reference>
<evidence type="ECO:0000313" key="5">
    <source>
        <dbReference type="Proteomes" id="UP001634394"/>
    </source>
</evidence>
<dbReference type="Proteomes" id="UP001634394">
    <property type="component" value="Unassembled WGS sequence"/>
</dbReference>
<evidence type="ECO:0000256" key="2">
    <source>
        <dbReference type="ARBA" id="ARBA00023157"/>
    </source>
</evidence>
<keyword evidence="2" id="KW-1015">Disulfide bond</keyword>
<dbReference type="InterPro" id="IPR045860">
    <property type="entry name" value="Snake_toxin-like_sf"/>
</dbReference>
<dbReference type="Gene3D" id="2.10.60.10">
    <property type="entry name" value="CD59"/>
    <property type="match status" value="1"/>
</dbReference>
<accession>A0ABD3UZN5</accession>
<evidence type="ECO:0000259" key="3">
    <source>
        <dbReference type="Pfam" id="PF00021"/>
    </source>
</evidence>
<keyword evidence="5" id="KW-1185">Reference proteome</keyword>
<dbReference type="PANTHER" id="PTHR10036">
    <property type="entry name" value="CD59 GLYCOPROTEIN"/>
    <property type="match status" value="1"/>
</dbReference>
<keyword evidence="1" id="KW-0732">Signal</keyword>
<dbReference type="AlphaFoldDB" id="A0ABD3UZN5"/>
<protein>
    <recommendedName>
        <fullName evidence="3">UPAR/Ly6 domain-containing protein</fullName>
    </recommendedName>
</protein>
<dbReference type="InterPro" id="IPR016054">
    <property type="entry name" value="LY6_UPA_recep-like"/>
</dbReference>
<organism evidence="4 5">
    <name type="scientific">Sinanodonta woodiana</name>
    <name type="common">Chinese pond mussel</name>
    <name type="synonym">Anodonta woodiana</name>
    <dbReference type="NCBI Taxonomy" id="1069815"/>
    <lineage>
        <taxon>Eukaryota</taxon>
        <taxon>Metazoa</taxon>
        <taxon>Spiralia</taxon>
        <taxon>Lophotrochozoa</taxon>
        <taxon>Mollusca</taxon>
        <taxon>Bivalvia</taxon>
        <taxon>Autobranchia</taxon>
        <taxon>Heteroconchia</taxon>
        <taxon>Palaeoheterodonta</taxon>
        <taxon>Unionida</taxon>
        <taxon>Unionoidea</taxon>
        <taxon>Unionidae</taxon>
        <taxon>Unioninae</taxon>
        <taxon>Sinanodonta</taxon>
    </lineage>
</organism>